<sequence>MGAGQLDRRVQFMEPVKVDDGFQETETFEAIGSPVWCSKTDVSDAERAVAGWLEATMVSRFVVRSSAFTRALTPKNRLVCDGVDFDITGIKEIGQREDLEITASAVST</sequence>
<dbReference type="InterPro" id="IPR008767">
    <property type="entry name" value="Phage_SPP1_head-tail_adaptor"/>
</dbReference>
<keyword evidence="2" id="KW-1185">Reference proteome</keyword>
<protein>
    <submittedName>
        <fullName evidence="1">Phage head-tail adapter protein</fullName>
    </submittedName>
</protein>
<dbReference type="STRING" id="1185766.SAMN05216224_10849"/>
<dbReference type="InterPro" id="IPR038666">
    <property type="entry name" value="SSP1_head-tail_sf"/>
</dbReference>
<reference evidence="1 2" key="1">
    <citation type="submission" date="2014-03" db="EMBL/GenBank/DDBJ databases">
        <title>The draft genome sequence of Thioclava dalianensis DLFJ1-1.</title>
        <authorList>
            <person name="Lai Q."/>
            <person name="Shao Z."/>
        </authorList>
    </citation>
    <scope>NUCLEOTIDE SEQUENCE [LARGE SCALE GENOMIC DNA]</scope>
    <source>
        <strain evidence="1 2">DLFJ1-1</strain>
    </source>
</reference>
<dbReference type="Proteomes" id="UP000027725">
    <property type="component" value="Unassembled WGS sequence"/>
</dbReference>
<dbReference type="Pfam" id="PF05521">
    <property type="entry name" value="Phage_HCP"/>
    <property type="match status" value="1"/>
</dbReference>
<name>A0A074T9P9_9RHOB</name>
<proteinExistence type="predicted"/>
<evidence type="ECO:0000313" key="1">
    <source>
        <dbReference type="EMBL" id="KEP68414.1"/>
    </source>
</evidence>
<accession>A0A074T9P9</accession>
<dbReference type="AlphaFoldDB" id="A0A074T9P9"/>
<comment type="caution">
    <text evidence="1">The sequence shown here is derived from an EMBL/GenBank/DDBJ whole genome shotgun (WGS) entry which is preliminary data.</text>
</comment>
<organism evidence="1 2">
    <name type="scientific">Thioclava dalianensis</name>
    <dbReference type="NCBI Taxonomy" id="1185766"/>
    <lineage>
        <taxon>Bacteria</taxon>
        <taxon>Pseudomonadati</taxon>
        <taxon>Pseudomonadota</taxon>
        <taxon>Alphaproteobacteria</taxon>
        <taxon>Rhodobacterales</taxon>
        <taxon>Paracoccaceae</taxon>
        <taxon>Thioclava</taxon>
    </lineage>
</organism>
<gene>
    <name evidence="1" type="ORF">DL1_11925</name>
</gene>
<dbReference type="Gene3D" id="2.40.10.270">
    <property type="entry name" value="Bacteriophage SPP1 head-tail adaptor protein"/>
    <property type="match status" value="1"/>
</dbReference>
<dbReference type="OrthoDB" id="7998779at2"/>
<dbReference type="eggNOG" id="COG5614">
    <property type="taxonomic scope" value="Bacteria"/>
</dbReference>
<evidence type="ECO:0000313" key="2">
    <source>
        <dbReference type="Proteomes" id="UP000027725"/>
    </source>
</evidence>
<dbReference type="EMBL" id="JHEH01000033">
    <property type="protein sequence ID" value="KEP68414.1"/>
    <property type="molecule type" value="Genomic_DNA"/>
</dbReference>